<keyword evidence="2 6" id="KW-0489">Methyltransferase</keyword>
<dbReference type="SUPFAM" id="SSF53335">
    <property type="entry name" value="S-adenosyl-L-methionine-dependent methyltransferases"/>
    <property type="match status" value="1"/>
</dbReference>
<dbReference type="EMBL" id="JAFFZE010000009">
    <property type="protein sequence ID" value="MCT2583662.1"/>
    <property type="molecule type" value="Genomic_DNA"/>
</dbReference>
<keyword evidence="4" id="KW-0949">S-adenosyl-L-methionine</keyword>
<comment type="caution">
    <text evidence="6">The sequence shown here is derived from an EMBL/GenBank/DDBJ whole genome shotgun (WGS) entry which is preliminary data.</text>
</comment>
<evidence type="ECO:0000256" key="1">
    <source>
        <dbReference type="ARBA" id="ARBA00010815"/>
    </source>
</evidence>
<evidence type="ECO:0000256" key="5">
    <source>
        <dbReference type="ARBA" id="ARBA00023098"/>
    </source>
</evidence>
<dbReference type="Proteomes" id="UP001156441">
    <property type="component" value="Unassembled WGS sequence"/>
</dbReference>
<dbReference type="PANTHER" id="PTHR43667">
    <property type="entry name" value="CYCLOPROPANE-FATTY-ACYL-PHOSPHOLIPID SYNTHASE"/>
    <property type="match status" value="1"/>
</dbReference>
<evidence type="ECO:0000256" key="2">
    <source>
        <dbReference type="ARBA" id="ARBA00022603"/>
    </source>
</evidence>
<comment type="similarity">
    <text evidence="1">Belongs to the CFA/CMAS family.</text>
</comment>
<accession>A0ABT2J723</accession>
<dbReference type="Pfam" id="PF02353">
    <property type="entry name" value="CMAS"/>
    <property type="match status" value="1"/>
</dbReference>
<evidence type="ECO:0000313" key="6">
    <source>
        <dbReference type="EMBL" id="MCT2583662.1"/>
    </source>
</evidence>
<dbReference type="PIRSF" id="PIRSF003085">
    <property type="entry name" value="CMAS"/>
    <property type="match status" value="1"/>
</dbReference>
<keyword evidence="5" id="KW-0443">Lipid metabolism</keyword>
<evidence type="ECO:0000313" key="7">
    <source>
        <dbReference type="Proteomes" id="UP001156441"/>
    </source>
</evidence>
<keyword evidence="3" id="KW-0808">Transferase</keyword>
<sequence>MTATYQGASAAAIQSHYDRGNDFYALWLDETRSYSCALWDGADDTLLAAQERKLDYLATGANARGAARVLDVGCGWGGMLHRLVRRYDVSEVVGLTLANEQAAHIRSWADARYDVRVENWIDHDPSTRDGAAYDAIVSIGAFEHFADFGMTRPARIDAYRRFFDRCHEWLPRGGRLALQTNVKGNNVRMDRRTVKDLLFIVDHIFPESELPWTSEILEASERRFDLVSVRNDADHYARTCQEWLDRLLAQRARAEELVGEQRVADYERYLRASVNGFRDRHLGLARLVFERV</sequence>
<dbReference type="InterPro" id="IPR029063">
    <property type="entry name" value="SAM-dependent_MTases_sf"/>
</dbReference>
<dbReference type="PANTHER" id="PTHR43667:SF1">
    <property type="entry name" value="CYCLOPROPANE-FATTY-ACYL-PHOSPHOLIPID SYNTHASE"/>
    <property type="match status" value="1"/>
</dbReference>
<dbReference type="InterPro" id="IPR003333">
    <property type="entry name" value="CMAS"/>
</dbReference>
<keyword evidence="7" id="KW-1185">Reference proteome</keyword>
<evidence type="ECO:0000256" key="3">
    <source>
        <dbReference type="ARBA" id="ARBA00022679"/>
    </source>
</evidence>
<dbReference type="Gene3D" id="3.40.50.150">
    <property type="entry name" value="Vaccinia Virus protein VP39"/>
    <property type="match status" value="1"/>
</dbReference>
<protein>
    <submittedName>
        <fullName evidence="6">Class I SAM-dependent methyltransferase</fullName>
    </submittedName>
</protein>
<evidence type="ECO:0000256" key="4">
    <source>
        <dbReference type="ARBA" id="ARBA00022691"/>
    </source>
</evidence>
<dbReference type="CDD" id="cd02440">
    <property type="entry name" value="AdoMet_MTases"/>
    <property type="match status" value="1"/>
</dbReference>
<proteinExistence type="inferred from homology"/>
<dbReference type="InterPro" id="IPR050723">
    <property type="entry name" value="CFA/CMAS"/>
</dbReference>
<dbReference type="GO" id="GO:0032259">
    <property type="term" value="P:methylation"/>
    <property type="evidence" value="ECO:0007669"/>
    <property type="project" value="UniProtKB-KW"/>
</dbReference>
<name>A0ABT2J723_9PSEU</name>
<dbReference type="GO" id="GO:0008168">
    <property type="term" value="F:methyltransferase activity"/>
    <property type="evidence" value="ECO:0007669"/>
    <property type="project" value="UniProtKB-KW"/>
</dbReference>
<reference evidence="6 7" key="1">
    <citation type="submission" date="2021-02" db="EMBL/GenBank/DDBJ databases">
        <title>Actinophytocola xerophila sp. nov., isolated from soil of cotton cropping field.</title>
        <authorList>
            <person name="Huang R."/>
            <person name="Chen X."/>
            <person name="Ge X."/>
            <person name="Liu W."/>
        </authorList>
    </citation>
    <scope>NUCLEOTIDE SEQUENCE [LARGE SCALE GENOMIC DNA]</scope>
    <source>
        <strain evidence="6 7">S1-96</strain>
    </source>
</reference>
<dbReference type="RefSeq" id="WP_260191016.1">
    <property type="nucleotide sequence ID" value="NZ_JAFFZE010000009.1"/>
</dbReference>
<organism evidence="6 7">
    <name type="scientific">Actinophytocola gossypii</name>
    <dbReference type="NCBI Taxonomy" id="2812003"/>
    <lineage>
        <taxon>Bacteria</taxon>
        <taxon>Bacillati</taxon>
        <taxon>Actinomycetota</taxon>
        <taxon>Actinomycetes</taxon>
        <taxon>Pseudonocardiales</taxon>
        <taxon>Pseudonocardiaceae</taxon>
    </lineage>
</organism>
<gene>
    <name evidence="6" type="ORF">JT362_11090</name>
</gene>